<dbReference type="EMBL" id="BMVX01000009">
    <property type="protein sequence ID" value="GGZ66908.1"/>
    <property type="molecule type" value="Genomic_DNA"/>
</dbReference>
<gene>
    <name evidence="2" type="ORF">CP968_23900</name>
    <name evidence="1" type="ORF">GCM10010371_28760</name>
</gene>
<keyword evidence="3" id="KW-1185">Reference proteome</keyword>
<accession>A0A5P2UNR9</accession>
<protein>
    <submittedName>
        <fullName evidence="2">Uncharacterized protein</fullName>
    </submittedName>
</protein>
<dbReference type="KEGG" id="ssub:CP968_23900"/>
<evidence type="ECO:0000313" key="2">
    <source>
        <dbReference type="EMBL" id="QEU80922.1"/>
    </source>
</evidence>
<proteinExistence type="predicted"/>
<organism evidence="2 3">
    <name type="scientific">Streptomyces subrutilus</name>
    <dbReference type="NCBI Taxonomy" id="36818"/>
    <lineage>
        <taxon>Bacteria</taxon>
        <taxon>Bacillati</taxon>
        <taxon>Actinomycetota</taxon>
        <taxon>Actinomycetes</taxon>
        <taxon>Kitasatosporales</taxon>
        <taxon>Streptomycetaceae</taxon>
        <taxon>Streptomyces</taxon>
    </lineage>
</organism>
<reference evidence="2 3" key="2">
    <citation type="submission" date="2017-09" db="EMBL/GenBank/DDBJ databases">
        <authorList>
            <person name="Lee N."/>
            <person name="Cho B.-K."/>
        </authorList>
    </citation>
    <scope>NUCLEOTIDE SEQUENCE [LARGE SCALE GENOMIC DNA]</scope>
    <source>
        <strain evidence="2 3">ATCC 27467</strain>
    </source>
</reference>
<dbReference type="Proteomes" id="UP000634660">
    <property type="component" value="Unassembled WGS sequence"/>
</dbReference>
<name>A0A5P2UNR9_9ACTN</name>
<evidence type="ECO:0000313" key="3">
    <source>
        <dbReference type="Proteomes" id="UP000326831"/>
    </source>
</evidence>
<dbReference type="Proteomes" id="UP000326831">
    <property type="component" value="Chromosome"/>
</dbReference>
<evidence type="ECO:0000313" key="1">
    <source>
        <dbReference type="EMBL" id="GGZ66908.1"/>
    </source>
</evidence>
<dbReference type="AlphaFoldDB" id="A0A5P2UNR9"/>
<dbReference type="EMBL" id="CP023701">
    <property type="protein sequence ID" value="QEU80922.1"/>
    <property type="molecule type" value="Genomic_DNA"/>
</dbReference>
<sequence>MSRRAYGSGMTYTDGFGYSEYTPEARGAEGARQPGLSRLLGDCARMAPHWAVAAGPRPDRVAPSQIHGIRVPQASARLIAATAAYGDQ</sequence>
<reference evidence="1" key="3">
    <citation type="submission" date="2020-09" db="EMBL/GenBank/DDBJ databases">
        <authorList>
            <person name="Sun Q."/>
            <person name="Ohkuma M."/>
        </authorList>
    </citation>
    <scope>NUCLEOTIDE SEQUENCE</scope>
    <source>
        <strain evidence="1">JCM 4834</strain>
    </source>
</reference>
<reference evidence="1" key="1">
    <citation type="journal article" date="2014" name="Int. J. Syst. Evol. Microbiol.">
        <title>Complete genome sequence of Corynebacterium casei LMG S-19264T (=DSM 44701T), isolated from a smear-ripened cheese.</title>
        <authorList>
            <consortium name="US DOE Joint Genome Institute (JGI-PGF)"/>
            <person name="Walter F."/>
            <person name="Albersmeier A."/>
            <person name="Kalinowski J."/>
            <person name="Ruckert C."/>
        </authorList>
    </citation>
    <scope>NUCLEOTIDE SEQUENCE</scope>
    <source>
        <strain evidence="1">JCM 4834</strain>
    </source>
</reference>